<organism evidence="3 4">
    <name type="scientific">Frondihabitans peucedani</name>
    <dbReference type="NCBI Taxonomy" id="598626"/>
    <lineage>
        <taxon>Bacteria</taxon>
        <taxon>Bacillati</taxon>
        <taxon>Actinomycetota</taxon>
        <taxon>Actinomycetes</taxon>
        <taxon>Micrococcales</taxon>
        <taxon>Microbacteriaceae</taxon>
        <taxon>Frondihabitans</taxon>
    </lineage>
</organism>
<name>A0ABP8E023_9MICO</name>
<feature type="domain" description="Xylose isomerase-like TIM barrel" evidence="2">
    <location>
        <begin position="26"/>
        <end position="213"/>
    </location>
</feature>
<dbReference type="EMBL" id="BAABAU010000001">
    <property type="protein sequence ID" value="GAA4265512.1"/>
    <property type="molecule type" value="Genomic_DNA"/>
</dbReference>
<dbReference type="Gene3D" id="3.20.20.150">
    <property type="entry name" value="Divalent-metal-dependent TIM barrel enzymes"/>
    <property type="match status" value="1"/>
</dbReference>
<comment type="caution">
    <text evidence="3">The sequence shown here is derived from an EMBL/GenBank/DDBJ whole genome shotgun (WGS) entry which is preliminary data.</text>
</comment>
<keyword evidence="3" id="KW-0413">Isomerase</keyword>
<evidence type="ECO:0000313" key="3">
    <source>
        <dbReference type="EMBL" id="GAA4265512.1"/>
    </source>
</evidence>
<evidence type="ECO:0000259" key="2">
    <source>
        <dbReference type="Pfam" id="PF01261"/>
    </source>
</evidence>
<keyword evidence="1" id="KW-0119">Carbohydrate metabolism</keyword>
<dbReference type="PANTHER" id="PTHR12110:SF41">
    <property type="entry name" value="INOSOSE DEHYDRATASE"/>
    <property type="match status" value="1"/>
</dbReference>
<evidence type="ECO:0000313" key="4">
    <source>
        <dbReference type="Proteomes" id="UP001501594"/>
    </source>
</evidence>
<keyword evidence="4" id="KW-1185">Reference proteome</keyword>
<dbReference type="GO" id="GO:0016853">
    <property type="term" value="F:isomerase activity"/>
    <property type="evidence" value="ECO:0007669"/>
    <property type="project" value="UniProtKB-KW"/>
</dbReference>
<dbReference type="Pfam" id="PF01261">
    <property type="entry name" value="AP_endonuc_2"/>
    <property type="match status" value="1"/>
</dbReference>
<proteinExistence type="predicted"/>
<dbReference type="PANTHER" id="PTHR12110">
    <property type="entry name" value="HYDROXYPYRUVATE ISOMERASE"/>
    <property type="match status" value="1"/>
</dbReference>
<dbReference type="InterPro" id="IPR050312">
    <property type="entry name" value="IolE/XylAMocC-like"/>
</dbReference>
<dbReference type="Proteomes" id="UP001501594">
    <property type="component" value="Unassembled WGS sequence"/>
</dbReference>
<evidence type="ECO:0000256" key="1">
    <source>
        <dbReference type="ARBA" id="ARBA00023277"/>
    </source>
</evidence>
<dbReference type="RefSeq" id="WP_344794035.1">
    <property type="nucleotide sequence ID" value="NZ_BAABAU010000001.1"/>
</dbReference>
<protein>
    <submittedName>
        <fullName evidence="3">Sugar phosphate isomerase/epimerase</fullName>
    </submittedName>
</protein>
<dbReference type="InterPro" id="IPR013022">
    <property type="entry name" value="Xyl_isomerase-like_TIM-brl"/>
</dbReference>
<gene>
    <name evidence="3" type="ORF">GCM10022256_11240</name>
</gene>
<sequence>MTTVPPSVQLYTVRSAIAEDLPGALARLAEIGFTRVEPWGFVERVDEYAEQLEALGLTAPSAHANLLGRDLDAVFSAAKRLGVETVIDPHIDETRWVTREDVESIARELGEIADRAAEHDLRVGYHNHAFELENRIGGVPALEVFADALPESVVLEVDTYWVEVGGVDAPELLARLGDRVQLLHVKDGPKTKDDTEQVAVGRGSMPIRDILRAAPQALPVVELDDHAGDVFTALRDSLRFLEGVRV</sequence>
<dbReference type="InterPro" id="IPR036237">
    <property type="entry name" value="Xyl_isomerase-like_sf"/>
</dbReference>
<accession>A0ABP8E023</accession>
<dbReference type="SUPFAM" id="SSF51658">
    <property type="entry name" value="Xylose isomerase-like"/>
    <property type="match status" value="1"/>
</dbReference>
<reference evidence="4" key="1">
    <citation type="journal article" date="2019" name="Int. J. Syst. Evol. Microbiol.">
        <title>The Global Catalogue of Microorganisms (GCM) 10K type strain sequencing project: providing services to taxonomists for standard genome sequencing and annotation.</title>
        <authorList>
            <consortium name="The Broad Institute Genomics Platform"/>
            <consortium name="The Broad Institute Genome Sequencing Center for Infectious Disease"/>
            <person name="Wu L."/>
            <person name="Ma J."/>
        </authorList>
    </citation>
    <scope>NUCLEOTIDE SEQUENCE [LARGE SCALE GENOMIC DNA]</scope>
    <source>
        <strain evidence="4">JCM 17442</strain>
    </source>
</reference>